<comment type="caution">
    <text evidence="2">The sequence shown here is derived from an EMBL/GenBank/DDBJ whole genome shotgun (WGS) entry which is preliminary data.</text>
</comment>
<sequence>MRAWEPYASGIQLADENLINRPYRFVSDENLQRLDDLRVIWDPDGVFVSWLGRPDRRHSERSLKERPCEKGMTTD</sequence>
<name>A0A7K3QSQ5_9ACTN</name>
<dbReference type="AlphaFoldDB" id="A0A7K3QSQ5"/>
<evidence type="ECO:0000313" key="3">
    <source>
        <dbReference type="Proteomes" id="UP000470520"/>
    </source>
</evidence>
<organism evidence="2 3">
    <name type="scientific">Streptomyces bauhiniae</name>
    <dbReference type="NCBI Taxonomy" id="2340725"/>
    <lineage>
        <taxon>Bacteria</taxon>
        <taxon>Bacillati</taxon>
        <taxon>Actinomycetota</taxon>
        <taxon>Actinomycetes</taxon>
        <taxon>Kitasatosporales</taxon>
        <taxon>Streptomycetaceae</taxon>
        <taxon>Streptomyces</taxon>
    </lineage>
</organism>
<feature type="region of interest" description="Disordered" evidence="1">
    <location>
        <begin position="56"/>
        <end position="75"/>
    </location>
</feature>
<dbReference type="RefSeq" id="WP_164188813.1">
    <property type="nucleotide sequence ID" value="NZ_JAAGMR010000177.1"/>
</dbReference>
<reference evidence="2 3" key="1">
    <citation type="submission" date="2020-01" db="EMBL/GenBank/DDBJ databases">
        <title>Insect and environment-associated Actinomycetes.</title>
        <authorList>
            <person name="Currrie C."/>
            <person name="Chevrette M."/>
            <person name="Carlson C."/>
            <person name="Stubbendieck R."/>
            <person name="Wendt-Pienkowski E."/>
        </authorList>
    </citation>
    <scope>NUCLEOTIDE SEQUENCE [LARGE SCALE GENOMIC DNA]</scope>
    <source>
        <strain evidence="2 3">SID7754</strain>
    </source>
</reference>
<protein>
    <submittedName>
        <fullName evidence="2">Uncharacterized protein</fullName>
    </submittedName>
</protein>
<proteinExistence type="predicted"/>
<evidence type="ECO:0000256" key="1">
    <source>
        <dbReference type="SAM" id="MobiDB-lite"/>
    </source>
</evidence>
<gene>
    <name evidence="2" type="ORF">G3I21_14530</name>
</gene>
<accession>A0A7K3QSQ5</accession>
<evidence type="ECO:0000313" key="2">
    <source>
        <dbReference type="EMBL" id="NEB92893.1"/>
    </source>
</evidence>
<dbReference type="EMBL" id="JAAGMR010000177">
    <property type="protein sequence ID" value="NEB92893.1"/>
    <property type="molecule type" value="Genomic_DNA"/>
</dbReference>
<feature type="compositionally biased region" description="Basic and acidic residues" evidence="1">
    <location>
        <begin position="56"/>
        <end position="69"/>
    </location>
</feature>
<dbReference type="Proteomes" id="UP000470520">
    <property type="component" value="Unassembled WGS sequence"/>
</dbReference>